<evidence type="ECO:0000313" key="2">
    <source>
        <dbReference type="Proteomes" id="UP000675882"/>
    </source>
</evidence>
<sequence>MTPDTIKFVQIIKLIVFEYPPEIHHILYTINANDPENMGLRKITRNPRPLPGNKALLKLF</sequence>
<proteinExistence type="predicted"/>
<dbReference type="AlphaFoldDB" id="A0A916F9L8"/>
<keyword evidence="2" id="KW-1185">Reference proteome</keyword>
<reference evidence="1" key="1">
    <citation type="submission" date="2021-02" db="EMBL/GenBank/DDBJ databases">
        <authorList>
            <person name="Han P."/>
        </authorList>
    </citation>
    <scope>NUCLEOTIDE SEQUENCE</scope>
    <source>
        <strain evidence="1">Candidatus Nitrotoga sp. ZN8</strain>
    </source>
</reference>
<evidence type="ECO:0000313" key="1">
    <source>
        <dbReference type="EMBL" id="CAE6712434.1"/>
    </source>
</evidence>
<dbReference type="Proteomes" id="UP000675882">
    <property type="component" value="Unassembled WGS sequence"/>
</dbReference>
<accession>A0A916F9L8</accession>
<evidence type="ECO:0008006" key="3">
    <source>
        <dbReference type="Google" id="ProtNLM"/>
    </source>
</evidence>
<comment type="caution">
    <text evidence="1">The sequence shown here is derived from an EMBL/GenBank/DDBJ whole genome shotgun (WGS) entry which is preliminary data.</text>
</comment>
<gene>
    <name evidence="1" type="ORF">NTGZN8_200004</name>
</gene>
<name>A0A916F9L8_9PROT</name>
<protein>
    <recommendedName>
        <fullName evidence="3">Transposase</fullName>
    </recommendedName>
</protein>
<organism evidence="1 2">
    <name type="scientific">Candidatus Nitrotoga fabula</name>
    <dbReference type="NCBI Taxonomy" id="2182327"/>
    <lineage>
        <taxon>Bacteria</taxon>
        <taxon>Pseudomonadati</taxon>
        <taxon>Pseudomonadota</taxon>
        <taxon>Betaproteobacteria</taxon>
        <taxon>Nitrosomonadales</taxon>
        <taxon>Gallionellaceae</taxon>
        <taxon>Candidatus Nitrotoga</taxon>
    </lineage>
</organism>
<dbReference type="EMBL" id="CAJNBL010000013">
    <property type="protein sequence ID" value="CAE6712434.1"/>
    <property type="molecule type" value="Genomic_DNA"/>
</dbReference>